<name>A0A292ZAR9_SPHSA</name>
<feature type="domain" description="Conserved hypothetical protein CHP02391" evidence="1">
    <location>
        <begin position="137"/>
        <end position="257"/>
    </location>
</feature>
<reference evidence="2 3" key="1">
    <citation type="journal article" date="2013" name="Biodegradation">
        <title>Occurrence of 4-tert-butylphenol (4-t-BP) biodegradation in an aquatic sample caused by the presence of Spirodela polyrrhiza and isolation of a 4-t-BP-utilizing bacterium.</title>
        <authorList>
            <person name="Ogata Y."/>
            <person name="Toyama T."/>
            <person name="Yu N."/>
            <person name="Wang X."/>
            <person name="Sei K."/>
            <person name="Ike M."/>
        </authorList>
    </citation>
    <scope>NUCLEOTIDE SEQUENCE [LARGE SCALE GENOMIC DNA]</scope>
    <source>
        <strain evidence="2 3">OMI</strain>
    </source>
</reference>
<comment type="caution">
    <text evidence="2">The sequence shown here is derived from an EMBL/GenBank/DDBJ whole genome shotgun (WGS) entry which is preliminary data.</text>
</comment>
<organism evidence="2 3">
    <name type="scientific">Sphingobium fuliginis (strain ATCC 27551)</name>
    <dbReference type="NCBI Taxonomy" id="336203"/>
    <lineage>
        <taxon>Bacteria</taxon>
        <taxon>Pseudomonadati</taxon>
        <taxon>Pseudomonadota</taxon>
        <taxon>Alphaproteobacteria</taxon>
        <taxon>Sphingomonadales</taxon>
        <taxon>Sphingomonadaceae</taxon>
        <taxon>Sphingobium</taxon>
    </lineage>
</organism>
<protein>
    <recommendedName>
        <fullName evidence="1">Conserved hypothetical protein CHP02391 domain-containing protein</fullName>
    </recommendedName>
</protein>
<sequence>MKKLFSQAELEAIAGALGDTDAGLKGAEIEMLIARCEMSDPGPITKRVRIYNAFAESQNRSGDRTRVLGFIRNAMKPARYVREPDRFEPMRTNLNFALAFAGLVVTEAGEIEAVTVATTLPEAQRRANELRRDLETRGVHADVLAFCRAELVADDYFHAVQEAVKSVAAKMRVKTGLTDDGSTLVDRALVGTPPMIAINPLSSESEKGEQRGFANLVRGTFGMFRNPTAHEPRIHWPMSKGDAQDLLTLVSLIHRRLDASYMPARG</sequence>
<gene>
    <name evidence="2" type="ORF">SFOMI_0446</name>
</gene>
<dbReference type="InterPro" id="IPR012654">
    <property type="entry name" value="CHP02391"/>
</dbReference>
<reference evidence="2 3" key="2">
    <citation type="journal article" date="2013" name="Environ. Sci. Technol.">
        <title>The 4-tert-butylphenol-utilizing bacterium Sphingobium fuliginis OMI can degrade bisphenols via phenolic ring hydroxylation and meta-cleavage pathway.</title>
        <authorList>
            <person name="Ogata Y."/>
            <person name="Goda S."/>
            <person name="Toyama T."/>
            <person name="Sei K."/>
            <person name="Ike M."/>
        </authorList>
    </citation>
    <scope>NUCLEOTIDE SEQUENCE [LARGE SCALE GENOMIC DNA]</scope>
    <source>
        <strain evidence="2 3">OMI</strain>
    </source>
</reference>
<dbReference type="NCBIfam" id="TIGR02391">
    <property type="entry name" value="hypoth_ymh"/>
    <property type="match status" value="1"/>
</dbReference>
<dbReference type="RefSeq" id="WP_099185258.1">
    <property type="nucleotide sequence ID" value="NZ_BEWI01000030.1"/>
</dbReference>
<dbReference type="AlphaFoldDB" id="A0A292ZAR9"/>
<accession>A0A292ZAR9</accession>
<dbReference type="Proteomes" id="UP000221538">
    <property type="component" value="Unassembled WGS sequence"/>
</dbReference>
<evidence type="ECO:0000313" key="3">
    <source>
        <dbReference type="Proteomes" id="UP000221538"/>
    </source>
</evidence>
<evidence type="ECO:0000259" key="1">
    <source>
        <dbReference type="Pfam" id="PF09509"/>
    </source>
</evidence>
<dbReference type="EMBL" id="BEWI01000030">
    <property type="protein sequence ID" value="GAY19924.1"/>
    <property type="molecule type" value="Genomic_DNA"/>
</dbReference>
<dbReference type="Pfam" id="PF09509">
    <property type="entry name" value="Hypoth_Ymh"/>
    <property type="match status" value="1"/>
</dbReference>
<proteinExistence type="predicted"/>
<evidence type="ECO:0000313" key="2">
    <source>
        <dbReference type="EMBL" id="GAY19924.1"/>
    </source>
</evidence>